<accession>A0ACC2AWP7</accession>
<dbReference type="Proteomes" id="UP001162992">
    <property type="component" value="Chromosome 19"/>
</dbReference>
<protein>
    <submittedName>
        <fullName evidence="1">Uncharacterized protein</fullName>
    </submittedName>
</protein>
<proteinExistence type="predicted"/>
<organism evidence="1 2">
    <name type="scientific">Diphasiastrum complanatum</name>
    <name type="common">Issler's clubmoss</name>
    <name type="synonym">Lycopodium complanatum</name>
    <dbReference type="NCBI Taxonomy" id="34168"/>
    <lineage>
        <taxon>Eukaryota</taxon>
        <taxon>Viridiplantae</taxon>
        <taxon>Streptophyta</taxon>
        <taxon>Embryophyta</taxon>
        <taxon>Tracheophyta</taxon>
        <taxon>Lycopodiopsida</taxon>
        <taxon>Lycopodiales</taxon>
        <taxon>Lycopodiaceae</taxon>
        <taxon>Lycopodioideae</taxon>
        <taxon>Diphasiastrum</taxon>
    </lineage>
</organism>
<keyword evidence="2" id="KW-1185">Reference proteome</keyword>
<gene>
    <name evidence="1" type="ORF">O6H91_19G072000</name>
</gene>
<evidence type="ECO:0000313" key="1">
    <source>
        <dbReference type="EMBL" id="KAJ7521865.1"/>
    </source>
</evidence>
<sequence>MDIKGEGGEPCAHSEKGHGSERNGMEKCEGFRKGSSLEREFIMEGSRGLMRKGEERDVSRKSSPDRNASDRGEECAALAKKGWHFGRDGNEKREAVKVSSSSGDNLEEEGLKILSLRALDCEKEGRRKAHPHAPPSSPSSKGVKYERLIVDTQFPKGDRSEGDRFRREDGSKLQSRDLYRGSKIIEETARNEKNNPVEKSFSDGEDAAARLTASTSSVDGETLMKDENLHDFKDSGAERSVERGNGAFPEEGSCMPRDARGDEAINRGNGKDCSDSDKSEMEEGELDPEGDDAQHILEENAAENSQISGGNQVTAHTKAKGEARTTEEEEVVLQQTQDVGTKGEANGRNNSALVVDTEEEAEENTTGLMEIGAPNTVGDELGRSKRGSEESLDDFGLKDVVRPMEVEVEEKVHDTGCREYSQTMRDVNDMILGINEKEEALIVPEIVHFDKHDNVVGTSGHLDTQELVMEFEGGHLHKKLRIEKLEPLMLSLPDTSLSLGSPGVPRAVKAPSKTRSMQSISASEAHSNGVTTSLSLSYSHPFVHNPSCSLTQTSLDNQEFSSASQQVSQCNDQLSHGSWQMSHGSDRAGGQRLKDISFDRRKPHRELPLYQQLLQNGSLQVFQGSLGVERGREALSQSDQLKRSCGSDTTGGIEISHGSQQIPPMIQQHKKIPEESQGRSLEDKGSPFERRKSFLKDLQERPCQTWSSPTQSVGSREKCSEQENSGKNRTGAEREITKLESGFSKRPPLFERNEDMSATRNSINGKMVGLFEIVTDPIPIIAKKLSELPESYVDGLKESLIDMLVHVGKREEFGQLQKILQRRTDLSSETLLRAHRAQLELLVAMKTGIQAFLHRDNSLTTSAMVEVFLQTRCRNIRCQSQLPVDDCECLICVQKNGFCSACMCVVCSKFDFDANTCRWVGCDFCMHWCHSECGLRSSYIMPGQSIQGAAGTSEMQFRCMACGQKSELFGFVKDVFTTFAQVWERDVLTRELECVRRIFHGSQDKKGKQLCEKAGHMLSNLENRADTAEVCQSMLRFFTVRESETGNIRCSSKTSAAPLLRESNEKLDDNVRGRFCKSYRSERDLSTDLEKAQAALRPYNHEVEEKQTEAAKIQIDKARKKAEIEELESLMRIKQAESQMFQLRANEARREAEGLRRIVLAKCENIQDGYASKILKLRINDTEEKRRKKLEELKIYERSAFEFNNMKIQVITDIQELLKKMEATKRQLL</sequence>
<evidence type="ECO:0000313" key="2">
    <source>
        <dbReference type="Proteomes" id="UP001162992"/>
    </source>
</evidence>
<name>A0ACC2AWP7_DIPCM</name>
<reference evidence="2" key="1">
    <citation type="journal article" date="2024" name="Proc. Natl. Acad. Sci. U.S.A.">
        <title>Extraordinary preservation of gene collinearity over three hundred million years revealed in homosporous lycophytes.</title>
        <authorList>
            <person name="Li C."/>
            <person name="Wickell D."/>
            <person name="Kuo L.Y."/>
            <person name="Chen X."/>
            <person name="Nie B."/>
            <person name="Liao X."/>
            <person name="Peng D."/>
            <person name="Ji J."/>
            <person name="Jenkins J."/>
            <person name="Williams M."/>
            <person name="Shu S."/>
            <person name="Plott C."/>
            <person name="Barry K."/>
            <person name="Rajasekar S."/>
            <person name="Grimwood J."/>
            <person name="Han X."/>
            <person name="Sun S."/>
            <person name="Hou Z."/>
            <person name="He W."/>
            <person name="Dai G."/>
            <person name="Sun C."/>
            <person name="Schmutz J."/>
            <person name="Leebens-Mack J.H."/>
            <person name="Li F.W."/>
            <person name="Wang L."/>
        </authorList>
    </citation>
    <scope>NUCLEOTIDE SEQUENCE [LARGE SCALE GENOMIC DNA]</scope>
    <source>
        <strain evidence="2">cv. PW_Plant_1</strain>
    </source>
</reference>
<comment type="caution">
    <text evidence="1">The sequence shown here is derived from an EMBL/GenBank/DDBJ whole genome shotgun (WGS) entry which is preliminary data.</text>
</comment>
<dbReference type="EMBL" id="CM055110">
    <property type="protein sequence ID" value="KAJ7521865.1"/>
    <property type="molecule type" value="Genomic_DNA"/>
</dbReference>